<sequence>MTESDDAVWLYGITSDSVDDVRRAGVTGVAGEPVRTVVSAGLAAVVGSVSLSEFGEGPLQRNLEDLDWLAATARAHDTVVAAVLRCGPTIPLRLATLYLDDDRIRGLLGERRQKFAAALRQVTGRSEWGVKAYGDPKTLARPTAVEPGAQAGAGKGTAYLLRRRAELTAQQDVERRAAAHAQEIHSTLGQHAVDGRRQPVTDPAITGKRQWMIFNGTYLVDDELADDFASVVAAQGAEHQGVSLEMTGPWPPYSFAGIDQVTP</sequence>
<name>A0ABU4C534_RHOGO</name>
<evidence type="ECO:0000256" key="3">
    <source>
        <dbReference type="ARBA" id="ARBA00035643"/>
    </source>
</evidence>
<gene>
    <name evidence="4" type="ORF">R3Q16_34050</name>
</gene>
<accession>A0ABU4C534</accession>
<dbReference type="EMBL" id="JAWLKB010000061">
    <property type="protein sequence ID" value="MDV6271618.1"/>
    <property type="molecule type" value="Genomic_DNA"/>
</dbReference>
<dbReference type="PANTHER" id="PTHR36852:SF1">
    <property type="entry name" value="PROTEIN GVPL 2"/>
    <property type="match status" value="1"/>
</dbReference>
<evidence type="ECO:0000313" key="5">
    <source>
        <dbReference type="Proteomes" id="UP001185927"/>
    </source>
</evidence>
<keyword evidence="5" id="KW-1185">Reference proteome</keyword>
<evidence type="ECO:0000313" key="4">
    <source>
        <dbReference type="EMBL" id="MDV6271618.1"/>
    </source>
</evidence>
<comment type="caution">
    <text evidence="4">The sequence shown here is derived from an EMBL/GenBank/DDBJ whole genome shotgun (WGS) entry which is preliminary data.</text>
</comment>
<dbReference type="PANTHER" id="PTHR36852">
    <property type="entry name" value="PROTEIN GVPL 2"/>
    <property type="match status" value="1"/>
</dbReference>
<dbReference type="Proteomes" id="UP001185927">
    <property type="component" value="Unassembled WGS sequence"/>
</dbReference>
<evidence type="ECO:0000256" key="1">
    <source>
        <dbReference type="ARBA" id="ARBA00022987"/>
    </source>
</evidence>
<protein>
    <submittedName>
        <fullName evidence="4">GvpL/GvpF family gas vesicle protein</fullName>
    </submittedName>
</protein>
<dbReference type="RefSeq" id="WP_317546194.1">
    <property type="nucleotide sequence ID" value="NZ_JAWLKB010000061.1"/>
</dbReference>
<keyword evidence="1" id="KW-0304">Gas vesicle</keyword>
<dbReference type="Pfam" id="PF06386">
    <property type="entry name" value="GvpL_GvpF"/>
    <property type="match status" value="1"/>
</dbReference>
<comment type="subcellular location">
    <subcellularLocation>
        <location evidence="2">Gas vesicle</location>
    </subcellularLocation>
</comment>
<dbReference type="InterPro" id="IPR009430">
    <property type="entry name" value="GvpL/GvpF"/>
</dbReference>
<evidence type="ECO:0000256" key="2">
    <source>
        <dbReference type="ARBA" id="ARBA00035108"/>
    </source>
</evidence>
<organism evidence="4 5">
    <name type="scientific">Rhodococcus globerulus</name>
    <dbReference type="NCBI Taxonomy" id="33008"/>
    <lineage>
        <taxon>Bacteria</taxon>
        <taxon>Bacillati</taxon>
        <taxon>Actinomycetota</taxon>
        <taxon>Actinomycetes</taxon>
        <taxon>Mycobacteriales</taxon>
        <taxon>Nocardiaceae</taxon>
        <taxon>Rhodococcus</taxon>
    </lineage>
</organism>
<reference evidence="4 5" key="1">
    <citation type="submission" date="2023-10" db="EMBL/GenBank/DDBJ databases">
        <title>Development of a sustainable strategy for remediation of hydrocarbon-contaminated territories based on the waste exchange concept.</title>
        <authorList>
            <person name="Krivoruchko A."/>
        </authorList>
    </citation>
    <scope>NUCLEOTIDE SEQUENCE [LARGE SCALE GENOMIC DNA]</scope>
    <source>
        <strain evidence="4 5">IEGM 1203</strain>
    </source>
</reference>
<comment type="similarity">
    <text evidence="3">Belongs to the gas vesicle GvpF/GvpL family.</text>
</comment>
<proteinExistence type="inferred from homology"/>